<comment type="cofactor">
    <cofactor evidence="8">
        <name>Mg(2+)</name>
        <dbReference type="ChEBI" id="CHEBI:18420"/>
    </cofactor>
</comment>
<evidence type="ECO:0000256" key="5">
    <source>
        <dbReference type="ARBA" id="ARBA00023004"/>
    </source>
</evidence>
<evidence type="ECO:0000256" key="6">
    <source>
        <dbReference type="ARBA" id="ARBA00023014"/>
    </source>
</evidence>
<dbReference type="EC" id="4.3.99.3" evidence="8"/>
<evidence type="ECO:0000256" key="4">
    <source>
        <dbReference type="ARBA" id="ARBA00022842"/>
    </source>
</evidence>
<dbReference type="AlphaFoldDB" id="A0A9D2D3I9"/>
<dbReference type="GO" id="GO:0008616">
    <property type="term" value="P:tRNA queuosine(34) biosynthetic process"/>
    <property type="evidence" value="ECO:0007669"/>
    <property type="project" value="UniProtKB-UniRule"/>
</dbReference>
<feature type="binding site" evidence="8">
    <location>
        <position position="42"/>
    </location>
    <ligand>
        <name>[4Fe-4S] cluster</name>
        <dbReference type="ChEBI" id="CHEBI:49883"/>
        <note>4Fe-4S-S-AdoMet</note>
    </ligand>
</feature>
<sequence length="225" mass="25885">MRRVNNYKVVEIFSSINGEGPRAGQLAIFIRMQGCNLDCGYCDTTWANQEDCRFHWTSGEEILELIHTMGIHNITITGGEPLIQEGIADLLDLLAKEPVLHVEIETNGSVDLEPFTKIENRPSFTMDYKLPGSGMETHMLPSNFQYLDMRDTVKFVVNDRQDLVRAKEVMDTWHLTEKCHVYLSPVYGAIELEEIVNFMKQNCMNDVTMQLQMHKIIWDPQMRGV</sequence>
<dbReference type="InterPro" id="IPR007197">
    <property type="entry name" value="rSAM"/>
</dbReference>
<comment type="caution">
    <text evidence="8">Lacks conserved residue(s) required for the propagation of feature annotation.</text>
</comment>
<feature type="domain" description="Radical SAM core" evidence="9">
    <location>
        <begin position="22"/>
        <end position="220"/>
    </location>
</feature>
<evidence type="ECO:0000313" key="10">
    <source>
        <dbReference type="EMBL" id="HIZ07770.1"/>
    </source>
</evidence>
<evidence type="ECO:0000259" key="9">
    <source>
        <dbReference type="PROSITE" id="PS51918"/>
    </source>
</evidence>
<feature type="binding site" evidence="8">
    <location>
        <position position="79"/>
    </location>
    <ligand>
        <name>S-adenosyl-L-methionine</name>
        <dbReference type="ChEBI" id="CHEBI:59789"/>
    </ligand>
</feature>
<dbReference type="PIRSF" id="PIRSF000370">
    <property type="entry name" value="QueE"/>
    <property type="match status" value="1"/>
</dbReference>
<feature type="binding site" evidence="8">
    <location>
        <position position="44"/>
    </location>
    <ligand>
        <name>Mg(2+)</name>
        <dbReference type="ChEBI" id="CHEBI:18420"/>
    </ligand>
</feature>
<evidence type="ECO:0000256" key="7">
    <source>
        <dbReference type="ARBA" id="ARBA00023239"/>
    </source>
</evidence>
<comment type="function">
    <text evidence="8">Catalyzes the complex heterocyclic radical-mediated conversion of 6-carboxy-5,6,7,8-tetrahydropterin (CPH4) to 7-carboxy-7-deazaguanine (CDG), a step common to the biosynthetic pathways of all 7-deazapurine-containing compounds.</text>
</comment>
<dbReference type="SFLD" id="SFLDS00029">
    <property type="entry name" value="Radical_SAM"/>
    <property type="match status" value="1"/>
</dbReference>
<comment type="catalytic activity">
    <reaction evidence="8">
        <text>6-carboxy-5,6,7,8-tetrahydropterin + H(+) = 7-carboxy-7-carbaguanine + NH4(+)</text>
        <dbReference type="Rhea" id="RHEA:27974"/>
        <dbReference type="ChEBI" id="CHEBI:15378"/>
        <dbReference type="ChEBI" id="CHEBI:28938"/>
        <dbReference type="ChEBI" id="CHEBI:61032"/>
        <dbReference type="ChEBI" id="CHEBI:61036"/>
        <dbReference type="EC" id="4.3.99.3"/>
    </reaction>
</comment>
<reference evidence="10" key="2">
    <citation type="submission" date="2021-04" db="EMBL/GenBank/DDBJ databases">
        <authorList>
            <person name="Gilroy R."/>
        </authorList>
    </citation>
    <scope>NUCLEOTIDE SEQUENCE</scope>
    <source>
        <strain evidence="10">CHK192-9172</strain>
    </source>
</reference>
<gene>
    <name evidence="8 10" type="primary">queE</name>
    <name evidence="10" type="ORF">IAA08_07545</name>
</gene>
<comment type="caution">
    <text evidence="10">The sequence shown here is derived from an EMBL/GenBank/DDBJ whole genome shotgun (WGS) entry which is preliminary data.</text>
</comment>
<name>A0A9D2D3I9_9FIRM</name>
<evidence type="ECO:0000313" key="11">
    <source>
        <dbReference type="Proteomes" id="UP000824024"/>
    </source>
</evidence>
<keyword evidence="7 8" id="KW-0456">Lyase</keyword>
<comment type="similarity">
    <text evidence="8">Belongs to the radical SAM superfamily. 7-carboxy-7-deazaguanine synthase family.</text>
</comment>
<feature type="binding site" evidence="8">
    <location>
        <position position="35"/>
    </location>
    <ligand>
        <name>[4Fe-4S] cluster</name>
        <dbReference type="ChEBI" id="CHEBI:49883"/>
        <note>4Fe-4S-S-AdoMet</note>
    </ligand>
</feature>
<keyword evidence="1 8" id="KW-0004">4Fe-4S</keyword>
<dbReference type="InterPro" id="IPR058240">
    <property type="entry name" value="rSAM_sf"/>
</dbReference>
<evidence type="ECO:0000256" key="8">
    <source>
        <dbReference type="HAMAP-Rule" id="MF_00917"/>
    </source>
</evidence>
<proteinExistence type="inferred from homology"/>
<dbReference type="GO" id="GO:0051539">
    <property type="term" value="F:4 iron, 4 sulfur cluster binding"/>
    <property type="evidence" value="ECO:0007669"/>
    <property type="project" value="UniProtKB-UniRule"/>
</dbReference>
<organism evidence="10 11">
    <name type="scientific">Candidatus Eubacterium avistercoris</name>
    <dbReference type="NCBI Taxonomy" id="2838567"/>
    <lineage>
        <taxon>Bacteria</taxon>
        <taxon>Bacillati</taxon>
        <taxon>Bacillota</taxon>
        <taxon>Clostridia</taxon>
        <taxon>Eubacteriales</taxon>
        <taxon>Eubacteriaceae</taxon>
        <taxon>Eubacterium</taxon>
    </lineage>
</organism>
<dbReference type="Proteomes" id="UP000824024">
    <property type="component" value="Unassembled WGS sequence"/>
</dbReference>
<dbReference type="PANTHER" id="PTHR42836:SF1">
    <property type="entry name" value="7-CARBOXY-7-DEAZAGUANINE SYNTHASE"/>
    <property type="match status" value="1"/>
</dbReference>
<feature type="binding site" evidence="8">
    <location>
        <begin position="41"/>
        <end position="43"/>
    </location>
    <ligand>
        <name>S-adenosyl-L-methionine</name>
        <dbReference type="ChEBI" id="CHEBI:59789"/>
    </ligand>
</feature>
<dbReference type="SUPFAM" id="SSF102114">
    <property type="entry name" value="Radical SAM enzymes"/>
    <property type="match status" value="1"/>
</dbReference>
<reference evidence="10" key="1">
    <citation type="journal article" date="2021" name="PeerJ">
        <title>Extensive microbial diversity within the chicken gut microbiome revealed by metagenomics and culture.</title>
        <authorList>
            <person name="Gilroy R."/>
            <person name="Ravi A."/>
            <person name="Getino M."/>
            <person name="Pursley I."/>
            <person name="Horton D.L."/>
            <person name="Alikhan N.F."/>
            <person name="Baker D."/>
            <person name="Gharbi K."/>
            <person name="Hall N."/>
            <person name="Watson M."/>
            <person name="Adriaenssens E.M."/>
            <person name="Foster-Nyarko E."/>
            <person name="Jarju S."/>
            <person name="Secka A."/>
            <person name="Antonio M."/>
            <person name="Oren A."/>
            <person name="Chaudhuri R.R."/>
            <person name="La Ragione R."/>
            <person name="Hildebrand F."/>
            <person name="Pallen M.J."/>
        </authorList>
    </citation>
    <scope>NUCLEOTIDE SEQUENCE</scope>
    <source>
        <strain evidence="10">CHK192-9172</strain>
    </source>
</reference>
<comment type="pathway">
    <text evidence="8">Purine metabolism; 7-cyano-7-deazaguanine biosynthesis.</text>
</comment>
<evidence type="ECO:0000256" key="3">
    <source>
        <dbReference type="ARBA" id="ARBA00022723"/>
    </source>
</evidence>
<dbReference type="EMBL" id="DXCH01000209">
    <property type="protein sequence ID" value="HIZ07770.1"/>
    <property type="molecule type" value="Genomic_DNA"/>
</dbReference>
<dbReference type="GO" id="GO:0016840">
    <property type="term" value="F:carbon-nitrogen lyase activity"/>
    <property type="evidence" value="ECO:0007669"/>
    <property type="project" value="UniProtKB-UniRule"/>
</dbReference>
<keyword evidence="2 8" id="KW-0949">S-adenosyl-L-methionine</keyword>
<dbReference type="Pfam" id="PF04055">
    <property type="entry name" value="Radical_SAM"/>
    <property type="match status" value="1"/>
</dbReference>
<dbReference type="PANTHER" id="PTHR42836">
    <property type="entry name" value="7-CARBOXY-7-DEAZAGUANINE SYNTHASE"/>
    <property type="match status" value="1"/>
</dbReference>
<keyword evidence="3 8" id="KW-0479">Metal-binding</keyword>
<evidence type="ECO:0000256" key="1">
    <source>
        <dbReference type="ARBA" id="ARBA00022485"/>
    </source>
</evidence>
<feature type="binding site" evidence="8">
    <location>
        <position position="31"/>
    </location>
    <ligand>
        <name>substrate</name>
    </ligand>
</feature>
<dbReference type="PROSITE" id="PS51918">
    <property type="entry name" value="RADICAL_SAM"/>
    <property type="match status" value="1"/>
</dbReference>
<comment type="cofactor">
    <cofactor evidence="8">
        <name>S-adenosyl-L-methionine</name>
        <dbReference type="ChEBI" id="CHEBI:59789"/>
    </cofactor>
    <text evidence="8">Binds 1 S-adenosyl-L-methionine per subunit.</text>
</comment>
<feature type="binding site" evidence="8">
    <location>
        <position position="77"/>
    </location>
    <ligand>
        <name>substrate</name>
    </ligand>
</feature>
<dbReference type="HAMAP" id="MF_00917">
    <property type="entry name" value="QueE"/>
    <property type="match status" value="1"/>
</dbReference>
<dbReference type="Gene3D" id="3.20.20.70">
    <property type="entry name" value="Aldolase class I"/>
    <property type="match status" value="1"/>
</dbReference>
<feature type="binding site" evidence="8">
    <location>
        <begin position="16"/>
        <end position="18"/>
    </location>
    <ligand>
        <name>substrate</name>
    </ligand>
</feature>
<accession>A0A9D2D3I9</accession>
<dbReference type="InterPro" id="IPR024924">
    <property type="entry name" value="7-CO-7-deazaguanine_synth-like"/>
</dbReference>
<comment type="cofactor">
    <cofactor evidence="8">
        <name>[4Fe-4S] cluster</name>
        <dbReference type="ChEBI" id="CHEBI:49883"/>
    </cofactor>
    <text evidence="8">Binds 1 [4Fe-4S] cluster. The cluster is coordinated with 3 cysteines and an exchangeable S-adenosyl-L-methionine.</text>
</comment>
<keyword evidence="6 8" id="KW-0411">Iron-sulfur</keyword>
<dbReference type="NCBIfam" id="TIGR03963">
    <property type="entry name" value="rSAM_QueE_Clost"/>
    <property type="match status" value="1"/>
</dbReference>
<keyword evidence="4 8" id="KW-0460">Magnesium</keyword>
<dbReference type="GO" id="GO:0000287">
    <property type="term" value="F:magnesium ion binding"/>
    <property type="evidence" value="ECO:0007669"/>
    <property type="project" value="UniProtKB-UniRule"/>
</dbReference>
<keyword evidence="8" id="KW-0671">Queuosine biosynthesis</keyword>
<dbReference type="GO" id="GO:1904047">
    <property type="term" value="F:S-adenosyl-L-methionine binding"/>
    <property type="evidence" value="ECO:0007669"/>
    <property type="project" value="UniProtKB-UniRule"/>
</dbReference>
<protein>
    <recommendedName>
        <fullName evidence="8">7-carboxy-7-deazaguanine synthase</fullName>
        <shortName evidence="8">CDG synthase</shortName>
        <ecNumber evidence="8">4.3.99.3</ecNumber>
    </recommendedName>
    <alternativeName>
        <fullName evidence="8">Queuosine biosynthesis protein QueE</fullName>
    </alternativeName>
</protein>
<keyword evidence="5 8" id="KW-0408">Iron</keyword>
<evidence type="ECO:0000256" key="2">
    <source>
        <dbReference type="ARBA" id="ARBA00022691"/>
    </source>
</evidence>
<dbReference type="CDD" id="cd01335">
    <property type="entry name" value="Radical_SAM"/>
    <property type="match status" value="1"/>
</dbReference>
<comment type="subunit">
    <text evidence="8">Homodimer.</text>
</comment>
<feature type="binding site" evidence="8">
    <location>
        <position position="39"/>
    </location>
    <ligand>
        <name>[4Fe-4S] cluster</name>
        <dbReference type="ChEBI" id="CHEBI:49883"/>
        <note>4Fe-4S-S-AdoMet</note>
    </ligand>
</feature>
<dbReference type="InterPro" id="IPR023868">
    <property type="entry name" value="7-CO-7-deazaGua_synth_put_Clo"/>
</dbReference>
<dbReference type="InterPro" id="IPR013785">
    <property type="entry name" value="Aldolase_TIM"/>
</dbReference>